<dbReference type="GO" id="GO:0015629">
    <property type="term" value="C:actin cytoskeleton"/>
    <property type="evidence" value="ECO:0007669"/>
    <property type="project" value="TreeGrafter"/>
</dbReference>
<accession>A0A250IJL3</accession>
<protein>
    <recommendedName>
        <fullName evidence="4">Coagulation factor 5/8 type domain-containing protein</fullName>
    </recommendedName>
</protein>
<feature type="signal peptide" evidence="1">
    <location>
        <begin position="1"/>
        <end position="36"/>
    </location>
</feature>
<dbReference type="SUPFAM" id="SSF50405">
    <property type="entry name" value="Actin-crosslinking proteins"/>
    <property type="match status" value="1"/>
</dbReference>
<dbReference type="GO" id="GO:0005737">
    <property type="term" value="C:cytoplasm"/>
    <property type="evidence" value="ECO:0007669"/>
    <property type="project" value="TreeGrafter"/>
</dbReference>
<dbReference type="PROSITE" id="PS51257">
    <property type="entry name" value="PROKAR_LIPOPROTEIN"/>
    <property type="match status" value="1"/>
</dbReference>
<keyword evidence="3" id="KW-1185">Reference proteome</keyword>
<dbReference type="InterPro" id="IPR059186">
    <property type="entry name" value="SACTE_4363"/>
</dbReference>
<evidence type="ECO:0000313" key="3">
    <source>
        <dbReference type="Proteomes" id="UP000217289"/>
    </source>
</evidence>
<dbReference type="SUPFAM" id="SSF51126">
    <property type="entry name" value="Pectin lyase-like"/>
    <property type="match status" value="1"/>
</dbReference>
<dbReference type="CDD" id="cd00257">
    <property type="entry name" value="beta-trefoil_FSCN-like"/>
    <property type="match status" value="1"/>
</dbReference>
<dbReference type="Proteomes" id="UP000217289">
    <property type="component" value="Chromosome"/>
</dbReference>
<evidence type="ECO:0008006" key="4">
    <source>
        <dbReference type="Google" id="ProtNLM"/>
    </source>
</evidence>
<dbReference type="EMBL" id="CP022163">
    <property type="protein sequence ID" value="ATB31945.1"/>
    <property type="molecule type" value="Genomic_DNA"/>
</dbReference>
<dbReference type="KEGG" id="mbd:MEBOL_005417"/>
<dbReference type="GO" id="GO:0051017">
    <property type="term" value="P:actin filament bundle assembly"/>
    <property type="evidence" value="ECO:0007669"/>
    <property type="project" value="TreeGrafter"/>
</dbReference>
<dbReference type="Gene3D" id="2.80.10.50">
    <property type="match status" value="1"/>
</dbReference>
<organism evidence="2 3">
    <name type="scientific">Melittangium boletus DSM 14713</name>
    <dbReference type="NCBI Taxonomy" id="1294270"/>
    <lineage>
        <taxon>Bacteria</taxon>
        <taxon>Pseudomonadati</taxon>
        <taxon>Myxococcota</taxon>
        <taxon>Myxococcia</taxon>
        <taxon>Myxococcales</taxon>
        <taxon>Cystobacterineae</taxon>
        <taxon>Archangiaceae</taxon>
        <taxon>Melittangium</taxon>
    </lineage>
</organism>
<dbReference type="PANTHER" id="PTHR10551:SF9">
    <property type="entry name" value="FASCIN-2"/>
    <property type="match status" value="1"/>
</dbReference>
<dbReference type="GO" id="GO:0007163">
    <property type="term" value="P:establishment or maintenance of cell polarity"/>
    <property type="evidence" value="ECO:0007669"/>
    <property type="project" value="TreeGrafter"/>
</dbReference>
<dbReference type="CDD" id="cd23669">
    <property type="entry name" value="GH55_SacteLam55A-like"/>
    <property type="match status" value="1"/>
</dbReference>
<evidence type="ECO:0000313" key="2">
    <source>
        <dbReference type="EMBL" id="ATB31945.1"/>
    </source>
</evidence>
<proteinExistence type="predicted"/>
<dbReference type="InterPro" id="IPR010431">
    <property type="entry name" value="Fascin"/>
</dbReference>
<dbReference type="GO" id="GO:0051015">
    <property type="term" value="F:actin filament binding"/>
    <property type="evidence" value="ECO:0007669"/>
    <property type="project" value="InterPro"/>
</dbReference>
<dbReference type="GO" id="GO:0016477">
    <property type="term" value="P:cell migration"/>
    <property type="evidence" value="ECO:0007669"/>
    <property type="project" value="TreeGrafter"/>
</dbReference>
<gene>
    <name evidence="2" type="ORF">MEBOL_005417</name>
</gene>
<reference evidence="2 3" key="1">
    <citation type="submission" date="2017-06" db="EMBL/GenBank/DDBJ databases">
        <authorList>
            <person name="Kim H.J."/>
            <person name="Triplett B.A."/>
        </authorList>
    </citation>
    <scope>NUCLEOTIDE SEQUENCE [LARGE SCALE GENOMIC DNA]</scope>
    <source>
        <strain evidence="2 3">DSM 14713</strain>
    </source>
</reference>
<evidence type="ECO:0000256" key="1">
    <source>
        <dbReference type="SAM" id="SignalP"/>
    </source>
</evidence>
<feature type="chain" id="PRO_5012400019" description="Coagulation factor 5/8 type domain-containing protein" evidence="1">
    <location>
        <begin position="37"/>
        <end position="757"/>
    </location>
</feature>
<name>A0A250IJL3_9BACT</name>
<dbReference type="RefSeq" id="WP_095980206.1">
    <property type="nucleotide sequence ID" value="NZ_CP022163.1"/>
</dbReference>
<dbReference type="PANTHER" id="PTHR10551">
    <property type="entry name" value="FASCIN"/>
    <property type="match status" value="1"/>
</dbReference>
<sequence>MRRVKPDESRPVIPSRRTRVLGLATVTLLATSAGCAAPPEPEQAEPTSSTEKALAASQLTVTLQTWSNHYLVADKGGGADLMAYSTVPQEWETFTLTDVNGGALASGDVVTLQSISGQWGSAINGGGGAIRFTATAPQSWEQFTVVKLNGSGNIVNGDKIALKTVVTGQFVSAANAGGSTVSAAGATAREWETLTLGVVGSLPPDNGNGPDFGPNVLIFDPSMSMAAIQSRINSVFYQQEKNHFGNERYAYFFKPGQYNLDVQIGFYMNVFGLGQSPDNVTITGSVRTNANWFQGNATQNFWRGTENLSVVPTLDSNKMVWAVSQATTMRRIHVKGSINLWDSAWNNAWSSGGFIADSKIDNVINSGTQQQFLTRNTSLNNWQGQNWNMVFVGDEQAPSGTWPNQVYTVVDTTPVIREKPYLFIDDAGNYAVKVPSLRTNSKGTTWVNGTTPGAVLSIDKFHIARADRDTSATLNAALSAGKHLILTPGIYHLSSALQVSNPNTIVLGLGLATLIPDQGTSAMNVADVDGVTVAGILFDAGIQNSPVLLTLGGSKTAVRHSSNPTALFDVSCRVGGAQVGNATSCLTVNSNDVLLDNIWLWRADHGNGVGWDVNKGINGVTVNGDYVSAYGLFVEHFEGYQTLWNGNNGRVYFYQSEIPYDVPNQSRWTHDGVKGYASYKVANSVTNHDARGLGIYSVFWYPVILENAIETPSTSGVKFQHMITVFLGSTAGAAINHIINGTGNAVTNQNMVAKSSY</sequence>
<dbReference type="InterPro" id="IPR011050">
    <property type="entry name" value="Pectin_lyase_fold/virulence"/>
</dbReference>
<dbReference type="InterPro" id="IPR008999">
    <property type="entry name" value="Actin-crosslinking"/>
</dbReference>
<keyword evidence="1" id="KW-0732">Signal</keyword>
<dbReference type="AlphaFoldDB" id="A0A250IJL3"/>
<dbReference type="OrthoDB" id="5478448at2"/>